<dbReference type="GO" id="GO:0005198">
    <property type="term" value="F:structural molecule activity"/>
    <property type="evidence" value="ECO:0007669"/>
    <property type="project" value="InterPro"/>
</dbReference>
<evidence type="ECO:0000256" key="3">
    <source>
        <dbReference type="ARBA" id="ARBA00023143"/>
    </source>
</evidence>
<dbReference type="InterPro" id="IPR046358">
    <property type="entry name" value="Flagellin_C"/>
</dbReference>
<evidence type="ECO:0000313" key="7">
    <source>
        <dbReference type="Proteomes" id="UP000199541"/>
    </source>
</evidence>
<evidence type="ECO:0000256" key="1">
    <source>
        <dbReference type="ARBA" id="ARBA00004365"/>
    </source>
</evidence>
<evidence type="ECO:0000313" key="5">
    <source>
        <dbReference type="EMBL" id="GHE01826.1"/>
    </source>
</evidence>
<keyword evidence="5" id="KW-0282">Flagellum</keyword>
<comment type="subcellular location">
    <subcellularLocation>
        <location evidence="1">Bacterial flagellum</location>
    </subcellularLocation>
</comment>
<keyword evidence="5" id="KW-0966">Cell projection</keyword>
<evidence type="ECO:0000256" key="2">
    <source>
        <dbReference type="ARBA" id="ARBA00005709"/>
    </source>
</evidence>
<dbReference type="EMBL" id="BNAB01000007">
    <property type="protein sequence ID" value="GHE01826.1"/>
    <property type="molecule type" value="Genomic_DNA"/>
</dbReference>
<reference evidence="6 7" key="2">
    <citation type="submission" date="2016-10" db="EMBL/GenBank/DDBJ databases">
        <authorList>
            <person name="Varghese N."/>
            <person name="Submissions S."/>
        </authorList>
    </citation>
    <scope>NUCLEOTIDE SEQUENCE [LARGE SCALE GENOMIC DNA]</scope>
    <source>
        <strain evidence="6 7">DSM 24802</strain>
    </source>
</reference>
<dbReference type="AlphaFoldDB" id="A0AAN4URD2"/>
<dbReference type="Gene3D" id="1.20.1330.10">
    <property type="entry name" value="f41 fragment of flagellin, N-terminal domain"/>
    <property type="match status" value="1"/>
</dbReference>
<accession>A0AAN4URD2</accession>
<dbReference type="PANTHER" id="PTHR42792">
    <property type="entry name" value="FLAGELLIN"/>
    <property type="match status" value="1"/>
</dbReference>
<evidence type="ECO:0000259" key="4">
    <source>
        <dbReference type="Pfam" id="PF00700"/>
    </source>
</evidence>
<reference evidence="5" key="1">
    <citation type="journal article" date="2014" name="Int. J. Syst. Evol. Microbiol.">
        <title>Complete genome sequence of Corynebacterium casei LMG S-19264T (=DSM 44701T), isolated from a smear-ripened cheese.</title>
        <authorList>
            <consortium name="US DOE Joint Genome Institute (JGI-PGF)"/>
            <person name="Walter F."/>
            <person name="Albersmeier A."/>
            <person name="Kalinowski J."/>
            <person name="Ruckert C."/>
        </authorList>
    </citation>
    <scope>NUCLEOTIDE SEQUENCE</scope>
    <source>
        <strain evidence="5">CGMCC 1.10859</strain>
    </source>
</reference>
<organism evidence="5 8">
    <name type="scientific">Allgaiera indica</name>
    <dbReference type="NCBI Taxonomy" id="765699"/>
    <lineage>
        <taxon>Bacteria</taxon>
        <taxon>Pseudomonadati</taxon>
        <taxon>Pseudomonadota</taxon>
        <taxon>Alphaproteobacteria</taxon>
        <taxon>Rhodobacterales</taxon>
        <taxon>Paracoccaceae</taxon>
        <taxon>Allgaiera</taxon>
    </lineage>
</organism>
<comment type="similarity">
    <text evidence="2">Belongs to the bacterial flagellin family.</text>
</comment>
<gene>
    <name evidence="5" type="ORF">GCM10008024_19150</name>
    <name evidence="6" type="ORF">SAMN05444006_10831</name>
</gene>
<evidence type="ECO:0000313" key="6">
    <source>
        <dbReference type="EMBL" id="SDW92413.1"/>
    </source>
</evidence>
<dbReference type="InterPro" id="IPR001492">
    <property type="entry name" value="Flagellin"/>
</dbReference>
<dbReference type="RefSeq" id="WP_035844705.1">
    <property type="nucleotide sequence ID" value="NZ_BNAB01000007.1"/>
</dbReference>
<keyword evidence="3" id="KW-0975">Bacterial flagellum</keyword>
<protein>
    <submittedName>
        <fullName evidence="5">Flagellar hook protein FlgL</fullName>
    </submittedName>
    <submittedName>
        <fullName evidence="6">Flagellar hook-associated protein 3 FlgL</fullName>
    </submittedName>
</protein>
<dbReference type="GO" id="GO:0009288">
    <property type="term" value="C:bacterial-type flagellum"/>
    <property type="evidence" value="ECO:0007669"/>
    <property type="project" value="UniProtKB-SubCell"/>
</dbReference>
<name>A0AAN4URD2_9RHOB</name>
<dbReference type="PANTHER" id="PTHR42792:SF1">
    <property type="entry name" value="FLAGELLAR HOOK-ASSOCIATED PROTEIN 3"/>
    <property type="match status" value="1"/>
</dbReference>
<keyword evidence="7" id="KW-1185">Reference proteome</keyword>
<sequence length="336" mass="35165">MALVSLGDMAQSFLLRSHNARLKGDLLRQSQELSTGRVQDVGHRVGGDFSQLAGLERSLARIDAFNLAAREATVLTEAMQSALGAISDQATSLAPDLMTAAQAGQPSHVDAIGAEARSRFETTLSRLNTRVGDRSLFAGTTTNAPAVADGATIMAALVTAIGAAGATTADDVAQAVSDWFDDPAGFETIGYLGSNQSLSPLTIGEGVRVSIGARADDKDLRGTLKALATAAVLDEGVLPGDTAARAALASRAGEDLLSAQGDWSALQARLGVAQERVASAQTRNTAEQFALQMARNDLLSIDPFETATELQTTQMQLETLYSITARLTRLSLTDYL</sequence>
<dbReference type="Pfam" id="PF00700">
    <property type="entry name" value="Flagellin_C"/>
    <property type="match status" value="1"/>
</dbReference>
<feature type="domain" description="Flagellin C-terminal" evidence="4">
    <location>
        <begin position="262"/>
        <end position="336"/>
    </location>
</feature>
<reference evidence="5" key="3">
    <citation type="submission" date="2023-06" db="EMBL/GenBank/DDBJ databases">
        <authorList>
            <person name="Sun Q."/>
            <person name="Zhou Y."/>
        </authorList>
    </citation>
    <scope>NUCLEOTIDE SEQUENCE</scope>
    <source>
        <strain evidence="5">CGMCC 1.10859</strain>
    </source>
</reference>
<proteinExistence type="inferred from homology"/>
<dbReference type="Proteomes" id="UP000634647">
    <property type="component" value="Unassembled WGS sequence"/>
</dbReference>
<dbReference type="SUPFAM" id="SSF64518">
    <property type="entry name" value="Phase 1 flagellin"/>
    <property type="match status" value="1"/>
</dbReference>
<evidence type="ECO:0000313" key="8">
    <source>
        <dbReference type="Proteomes" id="UP000634647"/>
    </source>
</evidence>
<dbReference type="EMBL" id="FNOB01000008">
    <property type="protein sequence ID" value="SDW92413.1"/>
    <property type="molecule type" value="Genomic_DNA"/>
</dbReference>
<comment type="caution">
    <text evidence="5">The sequence shown here is derived from an EMBL/GenBank/DDBJ whole genome shotgun (WGS) entry which is preliminary data.</text>
</comment>
<dbReference type="Proteomes" id="UP000199541">
    <property type="component" value="Unassembled WGS sequence"/>
</dbReference>
<keyword evidence="5" id="KW-0969">Cilium</keyword>